<dbReference type="AlphaFoldDB" id="U5D5I5"/>
<dbReference type="Proteomes" id="UP000017836">
    <property type="component" value="Unassembled WGS sequence"/>
</dbReference>
<dbReference type="EMBL" id="KI392418">
    <property type="protein sequence ID" value="ERN16687.1"/>
    <property type="molecule type" value="Genomic_DNA"/>
</dbReference>
<accession>U5D5I5</accession>
<sequence>MIKDEPEVFREEVDLTTDPGPLLDSEIYSLCSFCLFGEFLFVDRSKGQAHLSMVWGAKRLAYLERVAWGDHGLAASSPL</sequence>
<evidence type="ECO:0000313" key="1">
    <source>
        <dbReference type="EMBL" id="ERN16687.1"/>
    </source>
</evidence>
<reference evidence="2" key="1">
    <citation type="journal article" date="2013" name="Science">
        <title>The Amborella genome and the evolution of flowering plants.</title>
        <authorList>
            <consortium name="Amborella Genome Project"/>
        </authorList>
    </citation>
    <scope>NUCLEOTIDE SEQUENCE [LARGE SCALE GENOMIC DNA]</scope>
</reference>
<keyword evidence="2" id="KW-1185">Reference proteome</keyword>
<gene>
    <name evidence="1" type="ORF">AMTR_s00051p00205240</name>
</gene>
<organism evidence="1 2">
    <name type="scientific">Amborella trichopoda</name>
    <dbReference type="NCBI Taxonomy" id="13333"/>
    <lineage>
        <taxon>Eukaryota</taxon>
        <taxon>Viridiplantae</taxon>
        <taxon>Streptophyta</taxon>
        <taxon>Embryophyta</taxon>
        <taxon>Tracheophyta</taxon>
        <taxon>Spermatophyta</taxon>
        <taxon>Magnoliopsida</taxon>
        <taxon>Amborellales</taxon>
        <taxon>Amborellaceae</taxon>
        <taxon>Amborella</taxon>
    </lineage>
</organism>
<evidence type="ECO:0000313" key="2">
    <source>
        <dbReference type="Proteomes" id="UP000017836"/>
    </source>
</evidence>
<proteinExistence type="predicted"/>
<dbReference type="HOGENOM" id="CLU_169891_0_0_1"/>
<protein>
    <submittedName>
        <fullName evidence="1">Uncharacterized protein</fullName>
    </submittedName>
</protein>
<name>U5D5I5_AMBTC</name>
<dbReference type="Gramene" id="ERN16687">
    <property type="protein sequence ID" value="ERN16687"/>
    <property type="gene ID" value="AMTR_s00051p00205240"/>
</dbReference>